<dbReference type="InterPro" id="IPR012337">
    <property type="entry name" value="RNaseH-like_sf"/>
</dbReference>
<gene>
    <name evidence="2" type="ORF">ACHHYP_14853</name>
</gene>
<feature type="compositionally biased region" description="Polar residues" evidence="1">
    <location>
        <begin position="548"/>
        <end position="563"/>
    </location>
</feature>
<proteinExistence type="predicted"/>
<sequence>MSLLSGAEVAVAVDAYVGATLLWLTEHRGGCFPHRVRGFSVQLPFAVSPEAIEKQVLPAMKTDPRLVFLPSYCGFLYFDLPTRPVKLPSAADVLAEAIDFFVQRMQSFTSKGHPYHSTDVYGMLKPPAHLNKEALVADVLAALKAYPLVRHSPYKNGHITFEAVMDPSATSPGHTYAAEQVAFFANRMRTHFRSNLAYYSTDVEAMLQVPPSYDRGTMVARILRGLTEQPGVQSHVDDKGRVCFTDATAAMSAVGLDAFVEEKTAYFIARMHTTTIKGHRYHSTDVKSLLKVPAHLDADVVYRRIIANLSACPDVTATPEPSGRVVFERAAPSMPQSLMAVAPVATIVADLFEQDLHRIRTAMYEALARPGGKYAVGAVRKQMAGRGYLPEAHIFAVVRVFLHLLADDPQVVVAGGGTGFSAIAGARMLPPPPPVRTPLRALVLDVAYAVFESPMSLHSFHTKLASVAHGFASVQEAVAVVLTELQRDGCFTVTTDAMVDVNRSVLLSHINAFFEAQPAARHQPLTTHVKAVAASSAAPKQKVAVTSAHESPSMTPVSAPQTPSEEHVDSASFIAANTKFFIERMLDHTRRGALYYIGDTQALLKAGGPYYTDGVMERILAELKAHPEVVYRTDPEGRGYFEAKTPMQEYIVQHAAAYLDPIVAWVGTGKRFFTSYLAAQLRPIVPPGVSLDDAVAAVTKSLQHRHGLALHYDESGLSYFTAAVGPPVASIVQPSSSSDTISNADAISDGQSTMSQGALSPARTVLVQSPVDGGEVEPEPPVTPTSPKKQAPSGTSSMLKLARKLAVTFTPQMIKSVSNDAGRFNVSYVRAEIAAVNQGRHLAEGHDVDQLTAAIVAQLRTDPRVVYDTSTPARPFFRLAKKAAKQATTSVKMPAAVAKPPAPVAKSTAPSAASKVEKLVASATTQMINVLHGTKQFYLEALVGVGDPTTDVSAKAVIAQLKKDRRVEFRALPRPHFVKTAFFGPPNKALALSVGGTGVALSVKPEAEKAPQLVIATATQLQQAVAANSILRDSTTTGVVAVDANGSLPNMLLQLAFDDVVLLIDCQQLDVSIVTQYLQPVLQSPKVLKVMYDAHRLTDLLSTVGAGAVVAVADIQLLMEHDTSDFNTTFAAMLRLWELPAHPHPRFLERPDFFNQRPIGAEATQAAAATVSLLLQAYNTYVRDTYDAVMLQAASLRRITNAIATNGART</sequence>
<dbReference type="Proteomes" id="UP000243579">
    <property type="component" value="Unassembled WGS sequence"/>
</dbReference>
<dbReference type="Gene3D" id="3.30.420.10">
    <property type="entry name" value="Ribonuclease H-like superfamily/Ribonuclease H"/>
    <property type="match status" value="1"/>
</dbReference>
<feature type="region of interest" description="Disordered" evidence="1">
    <location>
        <begin position="771"/>
        <end position="795"/>
    </location>
</feature>
<dbReference type="AlphaFoldDB" id="A0A1V9YC89"/>
<evidence type="ECO:0000256" key="1">
    <source>
        <dbReference type="SAM" id="MobiDB-lite"/>
    </source>
</evidence>
<dbReference type="GO" id="GO:0003676">
    <property type="term" value="F:nucleic acid binding"/>
    <property type="evidence" value="ECO:0007669"/>
    <property type="project" value="InterPro"/>
</dbReference>
<dbReference type="SUPFAM" id="SSF53098">
    <property type="entry name" value="Ribonuclease H-like"/>
    <property type="match status" value="1"/>
</dbReference>
<dbReference type="EMBL" id="JNBR01002237">
    <property type="protein sequence ID" value="OQR83309.1"/>
    <property type="molecule type" value="Genomic_DNA"/>
</dbReference>
<organism evidence="2 3">
    <name type="scientific">Achlya hypogyna</name>
    <name type="common">Oomycete</name>
    <name type="synonym">Protoachlya hypogyna</name>
    <dbReference type="NCBI Taxonomy" id="1202772"/>
    <lineage>
        <taxon>Eukaryota</taxon>
        <taxon>Sar</taxon>
        <taxon>Stramenopiles</taxon>
        <taxon>Oomycota</taxon>
        <taxon>Saprolegniomycetes</taxon>
        <taxon>Saprolegniales</taxon>
        <taxon>Achlyaceae</taxon>
        <taxon>Achlya</taxon>
    </lineage>
</organism>
<reference evidence="2 3" key="1">
    <citation type="journal article" date="2014" name="Genome Biol. Evol.">
        <title>The secreted proteins of Achlya hypogyna and Thraustotheca clavata identify the ancestral oomycete secretome and reveal gene acquisitions by horizontal gene transfer.</title>
        <authorList>
            <person name="Misner I."/>
            <person name="Blouin N."/>
            <person name="Leonard G."/>
            <person name="Richards T.A."/>
            <person name="Lane C.E."/>
        </authorList>
    </citation>
    <scope>NUCLEOTIDE SEQUENCE [LARGE SCALE GENOMIC DNA]</scope>
    <source>
        <strain evidence="2 3">ATCC 48635</strain>
    </source>
</reference>
<protein>
    <recommendedName>
        <fullName evidence="4">3'-5' exonuclease domain-containing protein</fullName>
    </recommendedName>
</protein>
<keyword evidence="3" id="KW-1185">Reference proteome</keyword>
<dbReference type="InterPro" id="IPR036397">
    <property type="entry name" value="RNaseH_sf"/>
</dbReference>
<dbReference type="STRING" id="1202772.A0A1V9YC89"/>
<evidence type="ECO:0000313" key="2">
    <source>
        <dbReference type="EMBL" id="OQR83309.1"/>
    </source>
</evidence>
<name>A0A1V9YC89_ACHHY</name>
<evidence type="ECO:0008006" key="4">
    <source>
        <dbReference type="Google" id="ProtNLM"/>
    </source>
</evidence>
<feature type="non-terminal residue" evidence="2">
    <location>
        <position position="1210"/>
    </location>
</feature>
<feature type="region of interest" description="Disordered" evidence="1">
    <location>
        <begin position="542"/>
        <end position="566"/>
    </location>
</feature>
<evidence type="ECO:0000313" key="3">
    <source>
        <dbReference type="Proteomes" id="UP000243579"/>
    </source>
</evidence>
<accession>A0A1V9YC89</accession>
<comment type="caution">
    <text evidence="2">The sequence shown here is derived from an EMBL/GenBank/DDBJ whole genome shotgun (WGS) entry which is preliminary data.</text>
</comment>